<evidence type="ECO:0000259" key="1">
    <source>
        <dbReference type="Pfam" id="PF21476"/>
    </source>
</evidence>
<dbReference type="AlphaFoldDB" id="A0ABD6ACB2"/>
<dbReference type="GeneID" id="79315430"/>
<feature type="domain" description="PF0610-like rubredoxin-like zinc beta-ribbon C-terminal" evidence="2">
    <location>
        <begin position="59"/>
        <end position="95"/>
    </location>
</feature>
<reference evidence="3 4" key="1">
    <citation type="journal article" date="2019" name="Int. J. Syst. Evol. Microbiol.">
        <title>The Global Catalogue of Microorganisms (GCM) 10K type strain sequencing project: providing services to taxonomists for standard genome sequencing and annotation.</title>
        <authorList>
            <consortium name="The Broad Institute Genomics Platform"/>
            <consortium name="The Broad Institute Genome Sequencing Center for Infectious Disease"/>
            <person name="Wu L."/>
            <person name="Ma J."/>
        </authorList>
    </citation>
    <scope>NUCLEOTIDE SEQUENCE [LARGE SCALE GENOMIC DNA]</scope>
    <source>
        <strain evidence="3 4">PSR21</strain>
    </source>
</reference>
<protein>
    <submittedName>
        <fullName evidence="3">Transcriptional regulator</fullName>
    </submittedName>
</protein>
<dbReference type="SUPFAM" id="SSF46785">
    <property type="entry name" value="Winged helix' DNA-binding domain"/>
    <property type="match status" value="1"/>
</dbReference>
<evidence type="ECO:0000313" key="3">
    <source>
        <dbReference type="EMBL" id="MFC7317887.1"/>
    </source>
</evidence>
<evidence type="ECO:0000313" key="4">
    <source>
        <dbReference type="Proteomes" id="UP001596547"/>
    </source>
</evidence>
<proteinExistence type="predicted"/>
<dbReference type="InterPro" id="IPR057022">
    <property type="entry name" value="PF0610-like_Zn_ribbon_C"/>
</dbReference>
<dbReference type="EMBL" id="JBHTBF010000002">
    <property type="protein sequence ID" value="MFC7317887.1"/>
    <property type="molecule type" value="Genomic_DNA"/>
</dbReference>
<organism evidence="3 4">
    <name type="scientific">Halomarina halobia</name>
    <dbReference type="NCBI Taxonomy" id="3033386"/>
    <lineage>
        <taxon>Archaea</taxon>
        <taxon>Methanobacteriati</taxon>
        <taxon>Methanobacteriota</taxon>
        <taxon>Stenosarchaea group</taxon>
        <taxon>Halobacteria</taxon>
        <taxon>Halobacteriales</taxon>
        <taxon>Natronomonadaceae</taxon>
        <taxon>Halomarina</taxon>
    </lineage>
</organism>
<sequence length="96" mass="10804">MRAERETTRRRIADYLRREPAAPGTLAAEFGVRTGTVLSHVEHISKSLDGTDERLLVAPPACRECGFDEFDDLVNRPSRCPECKAESVEEPTFTIR</sequence>
<comment type="caution">
    <text evidence="3">The sequence shown here is derived from an EMBL/GenBank/DDBJ whole genome shotgun (WGS) entry which is preliminary data.</text>
</comment>
<dbReference type="InterPro" id="IPR036390">
    <property type="entry name" value="WH_DNA-bd_sf"/>
</dbReference>
<dbReference type="InterPro" id="IPR049159">
    <property type="entry name" value="PF0610-like_wHTH_N"/>
</dbReference>
<dbReference type="PANTHER" id="PTHR40663:SF2">
    <property type="entry name" value="TRANSCRIPTIONAL REGULATOR"/>
    <property type="match status" value="1"/>
</dbReference>
<evidence type="ECO:0000259" key="2">
    <source>
        <dbReference type="Pfam" id="PF23470"/>
    </source>
</evidence>
<dbReference type="Proteomes" id="UP001596547">
    <property type="component" value="Unassembled WGS sequence"/>
</dbReference>
<dbReference type="Pfam" id="PF21476">
    <property type="entry name" value="PF0610-like_N"/>
    <property type="match status" value="1"/>
</dbReference>
<dbReference type="InterPro" id="IPR038767">
    <property type="entry name" value="PF0610-like"/>
</dbReference>
<dbReference type="Pfam" id="PF23470">
    <property type="entry name" value="Zn_ribbon_PF0610"/>
    <property type="match status" value="1"/>
</dbReference>
<feature type="domain" description="PF0610-like winged HTH N-terminal" evidence="1">
    <location>
        <begin position="7"/>
        <end position="56"/>
    </location>
</feature>
<accession>A0ABD6ACB2</accession>
<gene>
    <name evidence="3" type="ORF">ACFQPE_13960</name>
</gene>
<keyword evidence="4" id="KW-1185">Reference proteome</keyword>
<dbReference type="PANTHER" id="PTHR40663">
    <property type="match status" value="1"/>
</dbReference>
<name>A0ABD6ACB2_9EURY</name>
<dbReference type="RefSeq" id="WP_276302877.1">
    <property type="nucleotide sequence ID" value="NZ_CP119992.1"/>
</dbReference>